<organism evidence="16 17">
    <name type="scientific">Meripilus lineatus</name>
    <dbReference type="NCBI Taxonomy" id="2056292"/>
    <lineage>
        <taxon>Eukaryota</taxon>
        <taxon>Fungi</taxon>
        <taxon>Dikarya</taxon>
        <taxon>Basidiomycota</taxon>
        <taxon>Agaricomycotina</taxon>
        <taxon>Agaricomycetes</taxon>
        <taxon>Polyporales</taxon>
        <taxon>Meripilaceae</taxon>
        <taxon>Meripilus</taxon>
    </lineage>
</organism>
<dbReference type="GO" id="GO:0005506">
    <property type="term" value="F:iron ion binding"/>
    <property type="evidence" value="ECO:0007669"/>
    <property type="project" value="InterPro"/>
</dbReference>
<dbReference type="PANTHER" id="PTHR46300">
    <property type="entry name" value="P450, PUTATIVE (EUROFUNG)-RELATED-RELATED"/>
    <property type="match status" value="1"/>
</dbReference>
<dbReference type="GO" id="GO:0020037">
    <property type="term" value="F:heme binding"/>
    <property type="evidence" value="ECO:0007669"/>
    <property type="project" value="InterPro"/>
</dbReference>
<dbReference type="Gene3D" id="1.10.630.10">
    <property type="entry name" value="Cytochrome P450"/>
    <property type="match status" value="1"/>
</dbReference>
<keyword evidence="17" id="KW-1185">Reference proteome</keyword>
<dbReference type="InterPro" id="IPR050364">
    <property type="entry name" value="Cytochrome_P450_fung"/>
</dbReference>
<dbReference type="InterPro" id="IPR017972">
    <property type="entry name" value="Cyt_P450_CS"/>
</dbReference>
<evidence type="ECO:0000256" key="5">
    <source>
        <dbReference type="ARBA" id="ARBA00022617"/>
    </source>
</evidence>
<evidence type="ECO:0000313" key="16">
    <source>
        <dbReference type="EMBL" id="KAJ3489920.1"/>
    </source>
</evidence>
<evidence type="ECO:0000256" key="6">
    <source>
        <dbReference type="ARBA" id="ARBA00022692"/>
    </source>
</evidence>
<comment type="pathway">
    <text evidence="3">Secondary metabolite biosynthesis.</text>
</comment>
<protein>
    <recommendedName>
        <fullName evidence="18">Cytochrome P450</fullName>
    </recommendedName>
</protein>
<accession>A0AAD5VF95</accession>
<evidence type="ECO:0000313" key="17">
    <source>
        <dbReference type="Proteomes" id="UP001212997"/>
    </source>
</evidence>
<keyword evidence="5 13" id="KW-0349">Heme</keyword>
<dbReference type="InterPro" id="IPR036396">
    <property type="entry name" value="Cyt_P450_sf"/>
</dbReference>
<keyword evidence="11 14" id="KW-0503">Monooxygenase</keyword>
<gene>
    <name evidence="16" type="ORF">NLI96_g1775</name>
</gene>
<dbReference type="PRINTS" id="PR00385">
    <property type="entry name" value="P450"/>
</dbReference>
<dbReference type="InterPro" id="IPR002401">
    <property type="entry name" value="Cyt_P450_E_grp-I"/>
</dbReference>
<keyword evidence="8 15" id="KW-1133">Transmembrane helix</keyword>
<keyword evidence="10 13" id="KW-0408">Iron</keyword>
<comment type="similarity">
    <text evidence="4 14">Belongs to the cytochrome P450 family.</text>
</comment>
<evidence type="ECO:0000256" key="14">
    <source>
        <dbReference type="RuleBase" id="RU000461"/>
    </source>
</evidence>
<evidence type="ECO:0000256" key="13">
    <source>
        <dbReference type="PIRSR" id="PIRSR602401-1"/>
    </source>
</evidence>
<evidence type="ECO:0000256" key="12">
    <source>
        <dbReference type="ARBA" id="ARBA00023136"/>
    </source>
</evidence>
<evidence type="ECO:0000256" key="8">
    <source>
        <dbReference type="ARBA" id="ARBA00022989"/>
    </source>
</evidence>
<dbReference type="PANTHER" id="PTHR46300:SF1">
    <property type="entry name" value="P450, PUTATIVE (EUROFUNG)-RELATED"/>
    <property type="match status" value="1"/>
</dbReference>
<keyword evidence="6 15" id="KW-0812">Transmembrane</keyword>
<evidence type="ECO:0008006" key="18">
    <source>
        <dbReference type="Google" id="ProtNLM"/>
    </source>
</evidence>
<dbReference type="PROSITE" id="PS00086">
    <property type="entry name" value="CYTOCHROME_P450"/>
    <property type="match status" value="1"/>
</dbReference>
<feature type="transmembrane region" description="Helical" evidence="15">
    <location>
        <begin position="6"/>
        <end position="22"/>
    </location>
</feature>
<dbReference type="Pfam" id="PF00067">
    <property type="entry name" value="p450"/>
    <property type="match status" value="1"/>
</dbReference>
<keyword evidence="7 13" id="KW-0479">Metal-binding</keyword>
<dbReference type="Proteomes" id="UP001212997">
    <property type="component" value="Unassembled WGS sequence"/>
</dbReference>
<evidence type="ECO:0000256" key="1">
    <source>
        <dbReference type="ARBA" id="ARBA00001971"/>
    </source>
</evidence>
<evidence type="ECO:0000256" key="15">
    <source>
        <dbReference type="SAM" id="Phobius"/>
    </source>
</evidence>
<evidence type="ECO:0000256" key="9">
    <source>
        <dbReference type="ARBA" id="ARBA00023002"/>
    </source>
</evidence>
<reference evidence="16" key="1">
    <citation type="submission" date="2022-07" db="EMBL/GenBank/DDBJ databases">
        <title>Genome Sequence of Physisporinus lineatus.</title>
        <authorList>
            <person name="Buettner E."/>
        </authorList>
    </citation>
    <scope>NUCLEOTIDE SEQUENCE</scope>
    <source>
        <strain evidence="16">VT162</strain>
    </source>
</reference>
<name>A0AAD5VF95_9APHY</name>
<comment type="caution">
    <text evidence="16">The sequence shown here is derived from an EMBL/GenBank/DDBJ whole genome shotgun (WGS) entry which is preliminary data.</text>
</comment>
<keyword evidence="12 15" id="KW-0472">Membrane</keyword>
<evidence type="ECO:0000256" key="3">
    <source>
        <dbReference type="ARBA" id="ARBA00005179"/>
    </source>
</evidence>
<comment type="subcellular location">
    <subcellularLocation>
        <location evidence="2">Membrane</location>
    </subcellularLocation>
</comment>
<dbReference type="EMBL" id="JANAWD010000036">
    <property type="protein sequence ID" value="KAJ3489920.1"/>
    <property type="molecule type" value="Genomic_DNA"/>
</dbReference>
<comment type="cofactor">
    <cofactor evidence="1 13">
        <name>heme</name>
        <dbReference type="ChEBI" id="CHEBI:30413"/>
    </cofactor>
</comment>
<dbReference type="GO" id="GO:0004497">
    <property type="term" value="F:monooxygenase activity"/>
    <property type="evidence" value="ECO:0007669"/>
    <property type="project" value="UniProtKB-KW"/>
</dbReference>
<evidence type="ECO:0000256" key="10">
    <source>
        <dbReference type="ARBA" id="ARBA00023004"/>
    </source>
</evidence>
<dbReference type="SUPFAM" id="SSF48264">
    <property type="entry name" value="Cytochrome P450"/>
    <property type="match status" value="1"/>
</dbReference>
<evidence type="ECO:0000256" key="7">
    <source>
        <dbReference type="ARBA" id="ARBA00022723"/>
    </source>
</evidence>
<evidence type="ECO:0000256" key="2">
    <source>
        <dbReference type="ARBA" id="ARBA00004370"/>
    </source>
</evidence>
<evidence type="ECO:0000256" key="4">
    <source>
        <dbReference type="ARBA" id="ARBA00010617"/>
    </source>
</evidence>
<sequence length="462" mass="51756">MLSTRLLFFLSAVMVFIVAIYNHRRRKGRLPPGPPGNFDESVPYFCKRLDTIAKEYGPVFSIRCSRKLRIVIASYNAAVDIMQKHGADLDGRPRVISADILSGAISSLSRALQSYLHHSVDEFRPLHYKHATTFILDILKDPENHMGHANRFTASLTLSMAYGKVAPTTFSDPDVLEIGRCLQNLLSSLRLGSYVVNAFPILKFLPIPEVKTLERHHKDELALFNRNLDVVHKQLNLAKSGISRDEAAYLTGTMLEGGSDTTASALSFMIMAAACFPTQVARVQEQIDLVVRRNRVPRFEDEENLPLVTAFYQESQRWRPVGPAGFSHRATKDIIWNGLVIPSGTTVVANHWSVLHDPDVFPDPESFSLDRWLNDQGKLKTDVKMHGFGFGRRVCPGRALAESSLFINMALLCWAFRISEDPSAPIDREGFTEGLVAHPVPFKVIFEPRVDDLEQLLVSDGC</sequence>
<proteinExistence type="inferred from homology"/>
<dbReference type="InterPro" id="IPR001128">
    <property type="entry name" value="Cyt_P450"/>
</dbReference>
<keyword evidence="9 14" id="KW-0560">Oxidoreductase</keyword>
<dbReference type="GO" id="GO:0016020">
    <property type="term" value="C:membrane"/>
    <property type="evidence" value="ECO:0007669"/>
    <property type="project" value="UniProtKB-SubCell"/>
</dbReference>
<dbReference type="GO" id="GO:0016705">
    <property type="term" value="F:oxidoreductase activity, acting on paired donors, with incorporation or reduction of molecular oxygen"/>
    <property type="evidence" value="ECO:0007669"/>
    <property type="project" value="InterPro"/>
</dbReference>
<dbReference type="AlphaFoldDB" id="A0AAD5VF95"/>
<evidence type="ECO:0000256" key="11">
    <source>
        <dbReference type="ARBA" id="ARBA00023033"/>
    </source>
</evidence>
<feature type="binding site" description="axial binding residue" evidence="13">
    <location>
        <position position="395"/>
    </location>
    <ligand>
        <name>heme</name>
        <dbReference type="ChEBI" id="CHEBI:30413"/>
    </ligand>
    <ligandPart>
        <name>Fe</name>
        <dbReference type="ChEBI" id="CHEBI:18248"/>
    </ligandPart>
</feature>
<dbReference type="PRINTS" id="PR00463">
    <property type="entry name" value="EP450I"/>
</dbReference>